<evidence type="ECO:0000313" key="3">
    <source>
        <dbReference type="Proteomes" id="UP000596660"/>
    </source>
</evidence>
<sequence length="173" mass="19238">MMSPERSRSMGETTTTATMTSPRISFSAEFMDDDSFISISPGSSLDKDDQIEIEREIVKNAAAEFEFLSGKNSLDAGHSTMLTADELFFEGKLLPYWQINHAAEKLTKINLKSSSPEDDAPNNSTGKMKLKNNNITTTSRDQQATASAIMLGRDQQEPRIWFVDDDPSPRPPK</sequence>
<reference evidence="2" key="2">
    <citation type="submission" date="2021-03" db="UniProtKB">
        <authorList>
            <consortium name="EnsemblPlants"/>
        </authorList>
    </citation>
    <scope>IDENTIFICATION</scope>
</reference>
<keyword evidence="3" id="KW-1185">Reference proteome</keyword>
<dbReference type="Proteomes" id="UP000596660">
    <property type="component" value="Unplaced"/>
</dbReference>
<evidence type="ECO:0000313" key="2">
    <source>
        <dbReference type="EnsemblPlants" id="AUR62038640-RA:cds"/>
    </source>
</evidence>
<evidence type="ECO:0000256" key="1">
    <source>
        <dbReference type="SAM" id="MobiDB-lite"/>
    </source>
</evidence>
<dbReference type="PANTHER" id="PTHR31722">
    <property type="entry name" value="OS06G0675200 PROTEIN"/>
    <property type="match status" value="1"/>
</dbReference>
<feature type="compositionally biased region" description="Polar residues" evidence="1">
    <location>
        <begin position="121"/>
        <end position="146"/>
    </location>
</feature>
<reference evidence="2" key="1">
    <citation type="journal article" date="2017" name="Nature">
        <title>The genome of Chenopodium quinoa.</title>
        <authorList>
            <person name="Jarvis D.E."/>
            <person name="Ho Y.S."/>
            <person name="Lightfoot D.J."/>
            <person name="Schmoeckel S.M."/>
            <person name="Li B."/>
            <person name="Borm T.J.A."/>
            <person name="Ohyanagi H."/>
            <person name="Mineta K."/>
            <person name="Michell C.T."/>
            <person name="Saber N."/>
            <person name="Kharbatia N.M."/>
            <person name="Rupper R.R."/>
            <person name="Sharp A.R."/>
            <person name="Dally N."/>
            <person name="Boughton B.A."/>
            <person name="Woo Y.H."/>
            <person name="Gao G."/>
            <person name="Schijlen E.G.W.M."/>
            <person name="Guo X."/>
            <person name="Momin A.A."/>
            <person name="Negrao S."/>
            <person name="Al-Babili S."/>
            <person name="Gehring C."/>
            <person name="Roessner U."/>
            <person name="Jung C."/>
            <person name="Murphy K."/>
            <person name="Arold S.T."/>
            <person name="Gojobori T."/>
            <person name="van der Linden C.G."/>
            <person name="van Loo E.N."/>
            <person name="Jellen E.N."/>
            <person name="Maughan P.J."/>
            <person name="Tester M."/>
        </authorList>
    </citation>
    <scope>NUCLEOTIDE SEQUENCE [LARGE SCALE GENOMIC DNA]</scope>
    <source>
        <strain evidence="2">cv. PI 614886</strain>
    </source>
</reference>
<organism evidence="2 3">
    <name type="scientific">Chenopodium quinoa</name>
    <name type="common">Quinoa</name>
    <dbReference type="NCBI Taxonomy" id="63459"/>
    <lineage>
        <taxon>Eukaryota</taxon>
        <taxon>Viridiplantae</taxon>
        <taxon>Streptophyta</taxon>
        <taxon>Embryophyta</taxon>
        <taxon>Tracheophyta</taxon>
        <taxon>Spermatophyta</taxon>
        <taxon>Magnoliopsida</taxon>
        <taxon>eudicotyledons</taxon>
        <taxon>Gunneridae</taxon>
        <taxon>Pentapetalae</taxon>
        <taxon>Caryophyllales</taxon>
        <taxon>Chenopodiaceae</taxon>
        <taxon>Chenopodioideae</taxon>
        <taxon>Atripliceae</taxon>
        <taxon>Chenopodium</taxon>
    </lineage>
</organism>
<proteinExistence type="predicted"/>
<feature type="region of interest" description="Disordered" evidence="1">
    <location>
        <begin position="1"/>
        <end position="23"/>
    </location>
</feature>
<name>A0A803N106_CHEQI</name>
<dbReference type="EnsemblPlants" id="AUR62038640-RA">
    <property type="protein sequence ID" value="AUR62038640-RA:cds"/>
    <property type="gene ID" value="AUR62038640"/>
</dbReference>
<dbReference type="AlphaFoldDB" id="A0A803N106"/>
<protein>
    <submittedName>
        <fullName evidence="2">Uncharacterized protein</fullName>
    </submittedName>
</protein>
<dbReference type="PANTHER" id="PTHR31722:SF2">
    <property type="entry name" value="DNA CROSS-LINK REPAIR 1 PROTEIN-LIKE"/>
    <property type="match status" value="1"/>
</dbReference>
<accession>A0A803N106</accession>
<feature type="region of interest" description="Disordered" evidence="1">
    <location>
        <begin position="112"/>
        <end position="173"/>
    </location>
</feature>
<dbReference type="Gramene" id="AUR62038640-RA">
    <property type="protein sequence ID" value="AUR62038640-RA:cds"/>
    <property type="gene ID" value="AUR62038640"/>
</dbReference>